<dbReference type="SUPFAM" id="SSF109854">
    <property type="entry name" value="DinB/YfiT-like putative metalloenzymes"/>
    <property type="match status" value="1"/>
</dbReference>
<dbReference type="NCBIfam" id="TIGR03083">
    <property type="entry name" value="maleylpyruvate isomerase family mycothiol-dependent enzyme"/>
    <property type="match status" value="1"/>
</dbReference>
<evidence type="ECO:0000313" key="2">
    <source>
        <dbReference type="Proteomes" id="UP000298111"/>
    </source>
</evidence>
<dbReference type="GO" id="GO:0046872">
    <property type="term" value="F:metal ion binding"/>
    <property type="evidence" value="ECO:0007669"/>
    <property type="project" value="InterPro"/>
</dbReference>
<evidence type="ECO:0000313" key="1">
    <source>
        <dbReference type="EMBL" id="TGG81416.1"/>
    </source>
</evidence>
<accession>A0A6C1C246</accession>
<reference evidence="1 2" key="1">
    <citation type="submission" date="2018-10" db="EMBL/GenBank/DDBJ databases">
        <title>Isolation of pseudouridimycin from Streptomyces albus DSM 40763.</title>
        <authorList>
            <person name="Rosenqvist P."/>
            <person name="Metsae-Ketelae M."/>
            <person name="Virta P."/>
        </authorList>
    </citation>
    <scope>NUCLEOTIDE SEQUENCE [LARGE SCALE GENOMIC DNA]</scope>
    <source>
        <strain evidence="1 2">DSM 40763</strain>
    </source>
</reference>
<dbReference type="InterPro" id="IPR034660">
    <property type="entry name" value="DinB/YfiT-like"/>
</dbReference>
<dbReference type="Gene3D" id="1.20.120.450">
    <property type="entry name" value="dinb family like domain"/>
    <property type="match status" value="1"/>
</dbReference>
<dbReference type="RefSeq" id="WP_016472142.1">
    <property type="nucleotide sequence ID" value="NZ_BBQG01000007.1"/>
</dbReference>
<protein>
    <submittedName>
        <fullName evidence="1">TIGR03086 family protein</fullName>
    </submittedName>
</protein>
<dbReference type="Pfam" id="PF11716">
    <property type="entry name" value="MDMPI_N"/>
    <property type="match status" value="1"/>
</dbReference>
<dbReference type="InterPro" id="IPR017517">
    <property type="entry name" value="Maleyloyr_isom"/>
</dbReference>
<dbReference type="NCBIfam" id="TIGR03086">
    <property type="entry name" value="TIGR03086 family metal-binding protein"/>
    <property type="match status" value="1"/>
</dbReference>
<dbReference type="EMBL" id="RCIY01000065">
    <property type="protein sequence ID" value="TGG81416.1"/>
    <property type="molecule type" value="Genomic_DNA"/>
</dbReference>
<comment type="caution">
    <text evidence="1">The sequence shown here is derived from an EMBL/GenBank/DDBJ whole genome shotgun (WGS) entry which is preliminary data.</text>
</comment>
<dbReference type="AlphaFoldDB" id="A0A6C1C246"/>
<proteinExistence type="predicted"/>
<dbReference type="InterPro" id="IPR024344">
    <property type="entry name" value="MDMPI_metal-binding"/>
</dbReference>
<sequence length="205" mass="21664">MNSTHDIPDPRPVYARAAGQLARTVAAVGPGHLSAATPCAEYDVRALLGHVVGGTRRIAAVAEGGSAEGPDVPAWTSEVPAEEWPRLYDEASARLTAAWADDTLLDAPVTVPWGRVPGRIALAGSVMETVTHTWDLARALGRDQELDEELAAFALTVAQRALPAEGREHVPFGAVRSAPQDAGAQARLVAWLGRDPEWSAPTADR</sequence>
<organism evidence="1 2">
    <name type="scientific">Streptomyces albus</name>
    <dbReference type="NCBI Taxonomy" id="1888"/>
    <lineage>
        <taxon>Bacteria</taxon>
        <taxon>Bacillati</taxon>
        <taxon>Actinomycetota</taxon>
        <taxon>Actinomycetes</taxon>
        <taxon>Kitasatosporales</taxon>
        <taxon>Streptomycetaceae</taxon>
        <taxon>Streptomyces</taxon>
    </lineage>
</organism>
<gene>
    <name evidence="1" type="ORF">D8771_18465</name>
</gene>
<dbReference type="GeneID" id="75182658"/>
<dbReference type="InterPro" id="IPR017520">
    <property type="entry name" value="CHP03086"/>
</dbReference>
<dbReference type="Proteomes" id="UP000298111">
    <property type="component" value="Unassembled WGS sequence"/>
</dbReference>
<name>A0A6C1C246_9ACTN</name>